<organism evidence="1 2">
    <name type="scientific">Digitaria exilis</name>
    <dbReference type="NCBI Taxonomy" id="1010633"/>
    <lineage>
        <taxon>Eukaryota</taxon>
        <taxon>Viridiplantae</taxon>
        <taxon>Streptophyta</taxon>
        <taxon>Embryophyta</taxon>
        <taxon>Tracheophyta</taxon>
        <taxon>Spermatophyta</taxon>
        <taxon>Magnoliopsida</taxon>
        <taxon>Liliopsida</taxon>
        <taxon>Poales</taxon>
        <taxon>Poaceae</taxon>
        <taxon>PACMAD clade</taxon>
        <taxon>Panicoideae</taxon>
        <taxon>Panicodae</taxon>
        <taxon>Paniceae</taxon>
        <taxon>Anthephorinae</taxon>
        <taxon>Digitaria</taxon>
    </lineage>
</organism>
<dbReference type="Proteomes" id="UP000636709">
    <property type="component" value="Unassembled WGS sequence"/>
</dbReference>
<reference evidence="1" key="1">
    <citation type="submission" date="2020-07" db="EMBL/GenBank/DDBJ databases">
        <title>Genome sequence and genetic diversity analysis of an under-domesticated orphan crop, white fonio (Digitaria exilis).</title>
        <authorList>
            <person name="Bennetzen J.L."/>
            <person name="Chen S."/>
            <person name="Ma X."/>
            <person name="Wang X."/>
            <person name="Yssel A.E.J."/>
            <person name="Chaluvadi S.R."/>
            <person name="Johnson M."/>
            <person name="Gangashetty P."/>
            <person name="Hamidou F."/>
            <person name="Sanogo M.D."/>
            <person name="Zwaenepoel A."/>
            <person name="Wallace J."/>
            <person name="Van De Peer Y."/>
            <person name="Van Deynze A."/>
        </authorList>
    </citation>
    <scope>NUCLEOTIDE SEQUENCE</scope>
    <source>
        <tissue evidence="1">Leaves</tissue>
    </source>
</reference>
<dbReference type="OrthoDB" id="693071at2759"/>
<dbReference type="EMBL" id="JACEFO010002119">
    <property type="protein sequence ID" value="KAF8680745.1"/>
    <property type="molecule type" value="Genomic_DNA"/>
</dbReference>
<evidence type="ECO:0000313" key="1">
    <source>
        <dbReference type="EMBL" id="KAF8680745.1"/>
    </source>
</evidence>
<proteinExistence type="predicted"/>
<sequence>MYVAFSWVIWRTRNKMAIEKFPNAPTEVVFYATSFLQKWKILLKEDEREKLEQARSQVLRWIHNFQPRQCNENLLDLK</sequence>
<accession>A0A835AZN3</accession>
<gene>
    <name evidence="1" type="ORF">HU200_045589</name>
</gene>
<protein>
    <submittedName>
        <fullName evidence="1">Uncharacterized protein</fullName>
    </submittedName>
</protein>
<dbReference type="AlphaFoldDB" id="A0A835AZN3"/>
<evidence type="ECO:0000313" key="2">
    <source>
        <dbReference type="Proteomes" id="UP000636709"/>
    </source>
</evidence>
<comment type="caution">
    <text evidence="1">The sequence shown here is derived from an EMBL/GenBank/DDBJ whole genome shotgun (WGS) entry which is preliminary data.</text>
</comment>
<name>A0A835AZN3_9POAL</name>
<keyword evidence="2" id="KW-1185">Reference proteome</keyword>